<dbReference type="InterPro" id="IPR000259">
    <property type="entry name" value="Adhesion_dom_fimbrial"/>
</dbReference>
<gene>
    <name evidence="7" type="ORF">V8N49_11735</name>
</gene>
<dbReference type="RefSeq" id="WP_048917465.1">
    <property type="nucleotide sequence ID" value="NZ_CAKKMT010000005.1"/>
</dbReference>
<sequence length="185" mass="19142">MKMTKVVMAAAFTAALSSGAAFAADTTTGQIKFEGELVNTACGLSANSSPVNVNFYQVPVSALANGQRAASVQKNIELQYCDTTVAQSAVVTYNPTSPNAVDDSLAAFTSGTASGAGIGMLDSANQEVKWGQPTASVKLVNGTTTIPFVAFLRSEKTTDAENNVAYSPVTAGSFESTINFEIAYQ</sequence>
<evidence type="ECO:0000256" key="1">
    <source>
        <dbReference type="ARBA" id="ARBA00004561"/>
    </source>
</evidence>
<protein>
    <submittedName>
        <fullName evidence="7">Fimbrial protein</fullName>
    </submittedName>
</protein>
<accession>A0ABU8DFN8</accession>
<keyword evidence="8" id="KW-1185">Reference proteome</keyword>
<evidence type="ECO:0000259" key="6">
    <source>
        <dbReference type="Pfam" id="PF00419"/>
    </source>
</evidence>
<evidence type="ECO:0000313" key="8">
    <source>
        <dbReference type="Proteomes" id="UP001306592"/>
    </source>
</evidence>
<feature type="domain" description="Fimbrial-type adhesion" evidence="6">
    <location>
        <begin position="31"/>
        <end position="185"/>
    </location>
</feature>
<organism evidence="7 8">
    <name type="scientific">Erwinia aphidicola</name>
    <dbReference type="NCBI Taxonomy" id="68334"/>
    <lineage>
        <taxon>Bacteria</taxon>
        <taxon>Pseudomonadati</taxon>
        <taxon>Pseudomonadota</taxon>
        <taxon>Gammaproteobacteria</taxon>
        <taxon>Enterobacterales</taxon>
        <taxon>Erwiniaceae</taxon>
        <taxon>Erwinia</taxon>
    </lineage>
</organism>
<dbReference type="InterPro" id="IPR050263">
    <property type="entry name" value="Bact_Fimbrial_Adh_Pro"/>
</dbReference>
<evidence type="ECO:0000313" key="7">
    <source>
        <dbReference type="EMBL" id="MEI2682324.1"/>
    </source>
</evidence>
<dbReference type="GeneID" id="89474503"/>
<keyword evidence="3 5" id="KW-0732">Signal</keyword>
<feature type="chain" id="PRO_5046316730" evidence="5">
    <location>
        <begin position="24"/>
        <end position="185"/>
    </location>
</feature>
<dbReference type="Gene3D" id="2.60.40.1090">
    <property type="entry name" value="Fimbrial-type adhesion domain"/>
    <property type="match status" value="1"/>
</dbReference>
<comment type="similarity">
    <text evidence="2">Belongs to the fimbrial protein family.</text>
</comment>
<dbReference type="InterPro" id="IPR008966">
    <property type="entry name" value="Adhesion_dom_sf"/>
</dbReference>
<dbReference type="SUPFAM" id="SSF49401">
    <property type="entry name" value="Bacterial adhesins"/>
    <property type="match status" value="1"/>
</dbReference>
<dbReference type="EMBL" id="JBANEI010000007">
    <property type="protein sequence ID" value="MEI2682324.1"/>
    <property type="molecule type" value="Genomic_DNA"/>
</dbReference>
<evidence type="ECO:0000256" key="2">
    <source>
        <dbReference type="ARBA" id="ARBA00006671"/>
    </source>
</evidence>
<comment type="caution">
    <text evidence="7">The sequence shown here is derived from an EMBL/GenBank/DDBJ whole genome shotgun (WGS) entry which is preliminary data.</text>
</comment>
<dbReference type="InterPro" id="IPR036937">
    <property type="entry name" value="Adhesion_dom_fimbrial_sf"/>
</dbReference>
<reference evidence="7 8" key="1">
    <citation type="submission" date="2024-02" db="EMBL/GenBank/DDBJ databases">
        <title>First report Erwinia aphidicola in onion in Chile.</title>
        <authorList>
            <person name="Valenzuela M."/>
            <person name="Pena M."/>
            <person name="Dutta B."/>
        </authorList>
    </citation>
    <scope>NUCLEOTIDE SEQUENCE [LARGE SCALE GENOMIC DNA]</scope>
    <source>
        <strain evidence="7 8">QCJ3A</strain>
    </source>
</reference>
<dbReference type="PANTHER" id="PTHR33420:SF12">
    <property type="entry name" value="FIMBRIN-LIKE PROTEIN FIMI-RELATED"/>
    <property type="match status" value="1"/>
</dbReference>
<evidence type="ECO:0000256" key="3">
    <source>
        <dbReference type="ARBA" id="ARBA00022729"/>
    </source>
</evidence>
<proteinExistence type="inferred from homology"/>
<evidence type="ECO:0000256" key="4">
    <source>
        <dbReference type="ARBA" id="ARBA00023263"/>
    </source>
</evidence>
<comment type="subcellular location">
    <subcellularLocation>
        <location evidence="1">Fimbrium</location>
    </subcellularLocation>
</comment>
<dbReference type="PANTHER" id="PTHR33420">
    <property type="entry name" value="FIMBRIAL SUBUNIT ELFA-RELATED"/>
    <property type="match status" value="1"/>
</dbReference>
<feature type="signal peptide" evidence="5">
    <location>
        <begin position="1"/>
        <end position="23"/>
    </location>
</feature>
<name>A0ABU8DFN8_ERWAP</name>
<evidence type="ECO:0000256" key="5">
    <source>
        <dbReference type="SAM" id="SignalP"/>
    </source>
</evidence>
<keyword evidence="4" id="KW-0281">Fimbrium</keyword>
<dbReference type="Pfam" id="PF00419">
    <property type="entry name" value="Fimbrial"/>
    <property type="match status" value="1"/>
</dbReference>
<dbReference type="Proteomes" id="UP001306592">
    <property type="component" value="Unassembled WGS sequence"/>
</dbReference>